<evidence type="ECO:0000256" key="2">
    <source>
        <dbReference type="ARBA" id="ARBA00022723"/>
    </source>
</evidence>
<comment type="cofactor">
    <cofactor evidence="1">
        <name>a divalent metal cation</name>
        <dbReference type="ChEBI" id="CHEBI:60240"/>
    </cofactor>
</comment>
<feature type="region of interest" description="Disordered" evidence="3">
    <location>
        <begin position="590"/>
        <end position="610"/>
    </location>
</feature>
<evidence type="ECO:0000313" key="5">
    <source>
        <dbReference type="EMBL" id="KAF9536912.1"/>
    </source>
</evidence>
<keyword evidence="2" id="KW-0479">Metal-binding</keyword>
<dbReference type="Pfam" id="PF13359">
    <property type="entry name" value="DDE_Tnp_4"/>
    <property type="match status" value="1"/>
</dbReference>
<feature type="non-terminal residue" evidence="5">
    <location>
        <position position="610"/>
    </location>
</feature>
<dbReference type="Proteomes" id="UP000723463">
    <property type="component" value="Unassembled WGS sequence"/>
</dbReference>
<evidence type="ECO:0000259" key="4">
    <source>
        <dbReference type="Pfam" id="PF13359"/>
    </source>
</evidence>
<evidence type="ECO:0000256" key="1">
    <source>
        <dbReference type="ARBA" id="ARBA00001968"/>
    </source>
</evidence>
<dbReference type="GO" id="GO:0046872">
    <property type="term" value="F:metal ion binding"/>
    <property type="evidence" value="ECO:0007669"/>
    <property type="project" value="UniProtKB-KW"/>
</dbReference>
<organism evidence="5 6">
    <name type="scientific">Mortierella hygrophila</name>
    <dbReference type="NCBI Taxonomy" id="979708"/>
    <lineage>
        <taxon>Eukaryota</taxon>
        <taxon>Fungi</taxon>
        <taxon>Fungi incertae sedis</taxon>
        <taxon>Mucoromycota</taxon>
        <taxon>Mortierellomycotina</taxon>
        <taxon>Mortierellomycetes</taxon>
        <taxon>Mortierellales</taxon>
        <taxon>Mortierellaceae</taxon>
        <taxon>Mortierella</taxon>
    </lineage>
</organism>
<keyword evidence="6" id="KW-1185">Reference proteome</keyword>
<dbReference type="EMBL" id="JAAAXW010000513">
    <property type="protein sequence ID" value="KAF9536912.1"/>
    <property type="molecule type" value="Genomic_DNA"/>
</dbReference>
<evidence type="ECO:0000256" key="3">
    <source>
        <dbReference type="SAM" id="MobiDB-lite"/>
    </source>
</evidence>
<dbReference type="InterPro" id="IPR027806">
    <property type="entry name" value="HARBI1_dom"/>
</dbReference>
<accession>A0A9P6JXM4</accession>
<dbReference type="AlphaFoldDB" id="A0A9P6JXM4"/>
<feature type="domain" description="DDE Tnp4" evidence="4">
    <location>
        <begin position="283"/>
        <end position="436"/>
    </location>
</feature>
<proteinExistence type="predicted"/>
<evidence type="ECO:0000313" key="6">
    <source>
        <dbReference type="Proteomes" id="UP000723463"/>
    </source>
</evidence>
<protein>
    <recommendedName>
        <fullName evidence="4">DDE Tnp4 domain-containing protein</fullName>
    </recommendedName>
</protein>
<sequence length="610" mass="69267">YIQLKYAVDILTTCGFSEVFSDVTIPAQAFKESIDHLWESGEDGLQCMCTTLGLKMPTSKNMVFKSKKGFLSDRVLYEVLGVKIISANKRRTEYRLKHYSNVGSLRQIPFSVQGTVMDEALEYDAIVQSHWKFMYKDWPIIDRVKHHRTEIAAVNDIDSIKTFVLKRLGVIPVFFFLTVIFGTRAYSCSYRNVEKGVMLLYVLVKGVSLSDMAQYIPKTSFHTVHKEFYMYNPAALNRLLTTMLSEMFSTLKSRHLAAERNPEPFKNVTLNLDGHDSRIIYVNADKASLYSYKLKKSGFRVQVCTDMNNMVLFVSAPAPCRDYNDGTMLLRMGIQNKIHKLDCVAMDGGYNLFIGKLLDSADELQYENFCYPIRKMRGIALTEEEKAYNNIFGGFRSRIESYFGEMQSTFTKFSHTVVNKVAEKETFGVQYKLACLLMNIKRFVALRNIPTEQHHMLWLQDGFDYPSNTEQETMYTLPNIKVKLSQSQDLLATRKAFFDMAISLQTGAADDDMALGDDDRANEVKAVRESASNVLSVPVYAIISDKMRIVEYLKFIQKGVGPDLKGSPRTPAQSGFQCLTQVAHLLKPVPVHPATPDRSGAASPLLFLQQ</sequence>
<reference evidence="5" key="1">
    <citation type="journal article" date="2020" name="Fungal Divers.">
        <title>Resolving the Mortierellaceae phylogeny through synthesis of multi-gene phylogenetics and phylogenomics.</title>
        <authorList>
            <person name="Vandepol N."/>
            <person name="Liber J."/>
            <person name="Desiro A."/>
            <person name="Na H."/>
            <person name="Kennedy M."/>
            <person name="Barry K."/>
            <person name="Grigoriev I.V."/>
            <person name="Miller A.N."/>
            <person name="O'Donnell K."/>
            <person name="Stajich J.E."/>
            <person name="Bonito G."/>
        </authorList>
    </citation>
    <scope>NUCLEOTIDE SEQUENCE</scope>
    <source>
        <strain evidence="5">NRRL 2591</strain>
    </source>
</reference>
<gene>
    <name evidence="5" type="ORF">EC957_009422</name>
</gene>
<comment type="caution">
    <text evidence="5">The sequence shown here is derived from an EMBL/GenBank/DDBJ whole genome shotgun (WGS) entry which is preliminary data.</text>
</comment>
<name>A0A9P6JXM4_9FUNG</name>